<reference evidence="5" key="1">
    <citation type="journal article" date="2014" name="Nat. Commun.">
        <title>The emerging biofuel crop Camelina sativa retains a highly undifferentiated hexaploid genome structure.</title>
        <authorList>
            <person name="Kagale S."/>
            <person name="Koh C."/>
            <person name="Nixon J."/>
            <person name="Bollina V."/>
            <person name="Clarke W.E."/>
            <person name="Tuteja R."/>
            <person name="Spillane C."/>
            <person name="Robinson S.J."/>
            <person name="Links M.G."/>
            <person name="Clarke C."/>
            <person name="Higgins E.E."/>
            <person name="Huebert T."/>
            <person name="Sharpe A.G."/>
            <person name="Parkin I.A."/>
        </authorList>
    </citation>
    <scope>NUCLEOTIDE SEQUENCE [LARGE SCALE GENOMIC DNA]</scope>
    <source>
        <strain evidence="5">cv. DH55</strain>
    </source>
</reference>
<dbReference type="SUPFAM" id="SSF50978">
    <property type="entry name" value="WD40 repeat-like"/>
    <property type="match status" value="1"/>
</dbReference>
<accession>A0ABM0VFM7</accession>
<reference evidence="6" key="2">
    <citation type="submission" date="2025-08" db="UniProtKB">
        <authorList>
            <consortium name="RefSeq"/>
        </authorList>
    </citation>
    <scope>IDENTIFICATION</scope>
    <source>
        <tissue evidence="6">Leaf</tissue>
    </source>
</reference>
<evidence type="ECO:0000259" key="4">
    <source>
        <dbReference type="Pfam" id="PF23609"/>
    </source>
</evidence>
<evidence type="ECO:0000256" key="3">
    <source>
        <dbReference type="SAM" id="MobiDB-lite"/>
    </source>
</evidence>
<dbReference type="PANTHER" id="PTHR14205">
    <property type="entry name" value="WD-REPEAT PROTEIN"/>
    <property type="match status" value="1"/>
</dbReference>
<name>A0ABM0VFM7_CAMSA</name>
<dbReference type="InterPro" id="IPR036322">
    <property type="entry name" value="WD40_repeat_dom_sf"/>
</dbReference>
<evidence type="ECO:0000256" key="2">
    <source>
        <dbReference type="ARBA" id="ARBA00022737"/>
    </source>
</evidence>
<dbReference type="Pfam" id="PF23609">
    <property type="entry name" value="Beta-prop_EIPR1"/>
    <property type="match status" value="1"/>
</dbReference>
<evidence type="ECO:0000256" key="1">
    <source>
        <dbReference type="ARBA" id="ARBA00022574"/>
    </source>
</evidence>
<feature type="region of interest" description="Disordered" evidence="3">
    <location>
        <begin position="95"/>
        <end position="116"/>
    </location>
</feature>
<feature type="region of interest" description="Disordered" evidence="3">
    <location>
        <begin position="1"/>
        <end position="28"/>
    </location>
</feature>
<keyword evidence="1" id="KW-0853">WD repeat</keyword>
<dbReference type="PANTHER" id="PTHR14205:SF15">
    <property type="entry name" value="EARP AND GARP COMPLEX-INTERACTING PROTEIN 1"/>
    <property type="match status" value="1"/>
</dbReference>
<protein>
    <submittedName>
        <fullName evidence="6">WD repeat-containing protein DWA2-like isoform X1</fullName>
    </submittedName>
</protein>
<dbReference type="InterPro" id="IPR059104">
    <property type="entry name" value="Beta-prop_EIPR1-like"/>
</dbReference>
<feature type="compositionally biased region" description="Basic residues" evidence="3">
    <location>
        <begin position="13"/>
        <end position="23"/>
    </location>
</feature>
<evidence type="ECO:0000313" key="6">
    <source>
        <dbReference type="RefSeq" id="XP_010455447.1"/>
    </source>
</evidence>
<dbReference type="InterPro" id="IPR015943">
    <property type="entry name" value="WD40/YVTN_repeat-like_dom_sf"/>
</dbReference>
<dbReference type="InterPro" id="IPR040323">
    <property type="entry name" value="EIPR1"/>
</dbReference>
<keyword evidence="5" id="KW-1185">Reference proteome</keyword>
<proteinExistence type="predicted"/>
<gene>
    <name evidence="6" type="primary">LOC104737053</name>
</gene>
<feature type="domain" description="EIPR1-like beta-propeller" evidence="4">
    <location>
        <begin position="33"/>
        <end position="91"/>
    </location>
</feature>
<keyword evidence="2" id="KW-0677">Repeat</keyword>
<dbReference type="Proteomes" id="UP000694864">
    <property type="component" value="Chromosome 13"/>
</dbReference>
<dbReference type="GeneID" id="104737053"/>
<dbReference type="Gene3D" id="2.130.10.10">
    <property type="entry name" value="YVTN repeat-like/Quinoprotein amine dehydrogenase"/>
    <property type="match status" value="1"/>
</dbReference>
<organism evidence="5 6">
    <name type="scientific">Camelina sativa</name>
    <name type="common">False flax</name>
    <name type="synonym">Myagrum sativum</name>
    <dbReference type="NCBI Taxonomy" id="90675"/>
    <lineage>
        <taxon>Eukaryota</taxon>
        <taxon>Viridiplantae</taxon>
        <taxon>Streptophyta</taxon>
        <taxon>Embryophyta</taxon>
        <taxon>Tracheophyta</taxon>
        <taxon>Spermatophyta</taxon>
        <taxon>Magnoliopsida</taxon>
        <taxon>eudicotyledons</taxon>
        <taxon>Gunneridae</taxon>
        <taxon>Pentapetalae</taxon>
        <taxon>rosids</taxon>
        <taxon>malvids</taxon>
        <taxon>Brassicales</taxon>
        <taxon>Brassicaceae</taxon>
        <taxon>Camelineae</taxon>
        <taxon>Camelina</taxon>
    </lineage>
</organism>
<evidence type="ECO:0000313" key="5">
    <source>
        <dbReference type="Proteomes" id="UP000694864"/>
    </source>
</evidence>
<dbReference type="RefSeq" id="XP_010455447.1">
    <property type="nucleotide sequence ID" value="XM_010457145.2"/>
</dbReference>
<sequence length="116" mass="12981">MSSRDQVKPSHILIKHQGSRRKASWKDPEVVQITAEDESGIHVWDLRKAKVPLQVIPGHANWTWAVKCNPEYDGLILKTQSAGTDSAVNLWYASASSSDDKPSQSPVESIRQRLSF</sequence>